<keyword evidence="2" id="KW-0238">DNA-binding</keyword>
<keyword evidence="1" id="KW-0805">Transcription regulation</keyword>
<dbReference type="InterPro" id="IPR036388">
    <property type="entry name" value="WH-like_DNA-bd_sf"/>
</dbReference>
<dbReference type="EMBL" id="DWWT01000034">
    <property type="protein sequence ID" value="HJC06058.1"/>
    <property type="molecule type" value="Genomic_DNA"/>
</dbReference>
<accession>A0A9D2N0Z8</accession>
<name>A0A9D2N0Z8_9FIRM</name>
<evidence type="ECO:0000313" key="5">
    <source>
        <dbReference type="EMBL" id="HJC06058.1"/>
    </source>
</evidence>
<dbReference type="Proteomes" id="UP000823910">
    <property type="component" value="Unassembled WGS sequence"/>
</dbReference>
<comment type="caution">
    <text evidence="5">The sequence shown here is derived from an EMBL/GenBank/DDBJ whole genome shotgun (WGS) entry which is preliminary data.</text>
</comment>
<feature type="domain" description="HTH gntR-type" evidence="4">
    <location>
        <begin position="8"/>
        <end position="76"/>
    </location>
</feature>
<proteinExistence type="predicted"/>
<reference evidence="5" key="1">
    <citation type="journal article" date="2021" name="PeerJ">
        <title>Extensive microbial diversity within the chicken gut microbiome revealed by metagenomics and culture.</title>
        <authorList>
            <person name="Gilroy R."/>
            <person name="Ravi A."/>
            <person name="Getino M."/>
            <person name="Pursley I."/>
            <person name="Horton D.L."/>
            <person name="Alikhan N.F."/>
            <person name="Baker D."/>
            <person name="Gharbi K."/>
            <person name="Hall N."/>
            <person name="Watson M."/>
            <person name="Adriaenssens E.M."/>
            <person name="Foster-Nyarko E."/>
            <person name="Jarju S."/>
            <person name="Secka A."/>
            <person name="Antonio M."/>
            <person name="Oren A."/>
            <person name="Chaudhuri R.R."/>
            <person name="La Ragione R."/>
            <person name="Hildebrand F."/>
            <person name="Pallen M.J."/>
        </authorList>
    </citation>
    <scope>NUCLEOTIDE SEQUENCE</scope>
    <source>
        <strain evidence="5">CHK180-15479</strain>
    </source>
</reference>
<evidence type="ECO:0000256" key="1">
    <source>
        <dbReference type="ARBA" id="ARBA00023015"/>
    </source>
</evidence>
<evidence type="ECO:0000256" key="3">
    <source>
        <dbReference type="ARBA" id="ARBA00023163"/>
    </source>
</evidence>
<dbReference type="PROSITE" id="PS50949">
    <property type="entry name" value="HTH_GNTR"/>
    <property type="match status" value="1"/>
</dbReference>
<evidence type="ECO:0000313" key="6">
    <source>
        <dbReference type="Proteomes" id="UP000823910"/>
    </source>
</evidence>
<dbReference type="Gene3D" id="1.10.10.10">
    <property type="entry name" value="Winged helix-like DNA-binding domain superfamily/Winged helix DNA-binding domain"/>
    <property type="match status" value="1"/>
</dbReference>
<dbReference type="PANTHER" id="PTHR38445:SF6">
    <property type="entry name" value="GNTR-FAMILY TRANSCRIPTIONAL REGULATOR"/>
    <property type="match status" value="1"/>
</dbReference>
<dbReference type="Pfam" id="PF00392">
    <property type="entry name" value="GntR"/>
    <property type="match status" value="1"/>
</dbReference>
<dbReference type="GO" id="GO:0003700">
    <property type="term" value="F:DNA-binding transcription factor activity"/>
    <property type="evidence" value="ECO:0007669"/>
    <property type="project" value="InterPro"/>
</dbReference>
<gene>
    <name evidence="5" type="ORF">H9704_07875</name>
</gene>
<protein>
    <submittedName>
        <fullName evidence="5">GntR family transcriptional regulator</fullName>
    </submittedName>
</protein>
<sequence length="121" mass="13819">MWRIDENRPIWVQLTEQLTEQIIAGRYEPGERMPSVRDLAAEAGVNPNTMQRAMAELEAMGLAQTNRTAGRVVTEDMERIEQMRRETAGKQVQEFIQKMRNLGLSSGDIMEAVEKQIKKEG</sequence>
<dbReference type="SUPFAM" id="SSF46785">
    <property type="entry name" value="Winged helix' DNA-binding domain"/>
    <property type="match status" value="1"/>
</dbReference>
<dbReference type="SMART" id="SM00345">
    <property type="entry name" value="HTH_GNTR"/>
    <property type="match status" value="1"/>
</dbReference>
<keyword evidence="3" id="KW-0804">Transcription</keyword>
<dbReference type="CDD" id="cd07377">
    <property type="entry name" value="WHTH_GntR"/>
    <property type="match status" value="1"/>
</dbReference>
<reference evidence="5" key="2">
    <citation type="submission" date="2021-04" db="EMBL/GenBank/DDBJ databases">
        <authorList>
            <person name="Gilroy R."/>
        </authorList>
    </citation>
    <scope>NUCLEOTIDE SEQUENCE</scope>
    <source>
        <strain evidence="5">CHK180-15479</strain>
    </source>
</reference>
<dbReference type="PANTHER" id="PTHR38445">
    <property type="entry name" value="HTH-TYPE TRANSCRIPTIONAL REPRESSOR YTRA"/>
    <property type="match status" value="1"/>
</dbReference>
<dbReference type="GO" id="GO:0003677">
    <property type="term" value="F:DNA binding"/>
    <property type="evidence" value="ECO:0007669"/>
    <property type="project" value="UniProtKB-KW"/>
</dbReference>
<organism evidence="5 6">
    <name type="scientific">Candidatus Enterocloster excrementipullorum</name>
    <dbReference type="NCBI Taxonomy" id="2838559"/>
    <lineage>
        <taxon>Bacteria</taxon>
        <taxon>Bacillati</taxon>
        <taxon>Bacillota</taxon>
        <taxon>Clostridia</taxon>
        <taxon>Lachnospirales</taxon>
        <taxon>Lachnospiraceae</taxon>
        <taxon>Enterocloster</taxon>
    </lineage>
</organism>
<evidence type="ECO:0000259" key="4">
    <source>
        <dbReference type="PROSITE" id="PS50949"/>
    </source>
</evidence>
<evidence type="ECO:0000256" key="2">
    <source>
        <dbReference type="ARBA" id="ARBA00023125"/>
    </source>
</evidence>
<dbReference type="InterPro" id="IPR036390">
    <property type="entry name" value="WH_DNA-bd_sf"/>
</dbReference>
<dbReference type="AlphaFoldDB" id="A0A9D2N0Z8"/>
<dbReference type="InterPro" id="IPR000524">
    <property type="entry name" value="Tscrpt_reg_HTH_GntR"/>
</dbReference>